<gene>
    <name evidence="1" type="ORF">ABA31_26790</name>
</gene>
<keyword evidence="2" id="KW-1185">Reference proteome</keyword>
<protein>
    <recommendedName>
        <fullName evidence="3">Dihydrodipicolinate synthase family protein</fullName>
    </recommendedName>
</protein>
<sequence length="389" mass="41340">MSATATIIALPAVDGSFRRVELREPTALATSSTPATSRVAFAAGHVVADPLRSSVGSPTQIDWDATLGIRHRLWDLGLGIAESMDTAQRGMGIAPAVALELGRRTIAEAAARGAEVVVGIATDALDAGERDLSAITDAYLEQLTEIEGAGGRVVLMASRQLAAAAAGPDDYLRVYGDVLRAAHRPVVLHWLGEMFDPALAGYWGSTDLAAATETVHTLIDEHAERIDGLKMSLLDEAHEVAFRRRLPSGVRPYTGDDFNYVPLIAGDELGHSDALLGAFSAVPRFASAALAALDADDAAGFRAILGPTQELSRLIFEAPTQYYKVGVVWLSYLTGWQSHFRMIGGFETGRSLLHLARVFESANAIGLFEDPERAAARASGYFRGVGVDG</sequence>
<dbReference type="Pfam" id="PF06187">
    <property type="entry name" value="DUF993"/>
    <property type="match status" value="1"/>
</dbReference>
<dbReference type="SUPFAM" id="SSF51569">
    <property type="entry name" value="Aldolase"/>
    <property type="match status" value="1"/>
</dbReference>
<comment type="caution">
    <text evidence="1">The sequence shown here is derived from an EMBL/GenBank/DDBJ whole genome shotgun (WGS) entry which is preliminary data.</text>
</comment>
<dbReference type="InterPro" id="IPR009334">
    <property type="entry name" value="DUF993"/>
</dbReference>
<dbReference type="Gene3D" id="3.20.20.70">
    <property type="entry name" value="Aldolase class I"/>
    <property type="match status" value="1"/>
</dbReference>
<name>A0AA87USY1_9MICO</name>
<evidence type="ECO:0000313" key="2">
    <source>
        <dbReference type="Proteomes" id="UP000321749"/>
    </source>
</evidence>
<evidence type="ECO:0008006" key="3">
    <source>
        <dbReference type="Google" id="ProtNLM"/>
    </source>
</evidence>
<reference evidence="1 2" key="1">
    <citation type="submission" date="2019-07" db="EMBL/GenBank/DDBJ databases">
        <title>Whole genome shotgun sequence of Agrococcus baldri NBRC 103055.</title>
        <authorList>
            <person name="Hosoyama A."/>
            <person name="Uohara A."/>
            <person name="Ohji S."/>
            <person name="Ichikawa N."/>
        </authorList>
    </citation>
    <scope>NUCLEOTIDE SEQUENCE [LARGE SCALE GENOMIC DNA]</scope>
    <source>
        <strain evidence="1 2">NBRC 103055</strain>
    </source>
</reference>
<dbReference type="Proteomes" id="UP000321749">
    <property type="component" value="Unassembled WGS sequence"/>
</dbReference>
<organism evidence="1 2">
    <name type="scientific">Agrococcus baldri</name>
    <dbReference type="NCBI Taxonomy" id="153730"/>
    <lineage>
        <taxon>Bacteria</taxon>
        <taxon>Bacillati</taxon>
        <taxon>Actinomycetota</taxon>
        <taxon>Actinomycetes</taxon>
        <taxon>Micrococcales</taxon>
        <taxon>Microbacteriaceae</taxon>
        <taxon>Agrococcus</taxon>
    </lineage>
</organism>
<dbReference type="AlphaFoldDB" id="A0AA87USY1"/>
<dbReference type="EMBL" id="BJUU01000025">
    <property type="protein sequence ID" value="GEK81328.1"/>
    <property type="molecule type" value="Genomic_DNA"/>
</dbReference>
<accession>A0AA87USY1</accession>
<dbReference type="InterPro" id="IPR013785">
    <property type="entry name" value="Aldolase_TIM"/>
</dbReference>
<dbReference type="RefSeq" id="WP_146796683.1">
    <property type="nucleotide sequence ID" value="NZ_BJUU01000025.1"/>
</dbReference>
<evidence type="ECO:0000313" key="1">
    <source>
        <dbReference type="EMBL" id="GEK81328.1"/>
    </source>
</evidence>
<proteinExistence type="predicted"/>